<dbReference type="Proteomes" id="UP000184263">
    <property type="component" value="Unassembled WGS sequence"/>
</dbReference>
<dbReference type="InterPro" id="IPR036458">
    <property type="entry name" value="Na:dicarbo_symporter_sf"/>
</dbReference>
<protein>
    <submittedName>
        <fullName evidence="8">Na+/H+-dicarboxylate symporter</fullName>
    </submittedName>
</protein>
<comment type="subcellular location">
    <subcellularLocation>
        <location evidence="1">Cell membrane</location>
        <topology evidence="1">Multi-pass membrane protein</topology>
    </subcellularLocation>
</comment>
<keyword evidence="3" id="KW-1003">Cell membrane</keyword>
<dbReference type="AlphaFoldDB" id="A0A1M6RH87"/>
<evidence type="ECO:0000313" key="9">
    <source>
        <dbReference type="Proteomes" id="UP000184263"/>
    </source>
</evidence>
<keyword evidence="5 7" id="KW-1133">Transmembrane helix</keyword>
<keyword evidence="4 7" id="KW-0812">Transmembrane</keyword>
<feature type="transmembrane region" description="Helical" evidence="7">
    <location>
        <begin position="173"/>
        <end position="194"/>
    </location>
</feature>
<feature type="transmembrane region" description="Helical" evidence="7">
    <location>
        <begin position="348"/>
        <end position="371"/>
    </location>
</feature>
<dbReference type="RefSeq" id="WP_073088017.1">
    <property type="nucleotide sequence ID" value="NZ_FRBC01000002.1"/>
</dbReference>
<dbReference type="GO" id="GO:0015293">
    <property type="term" value="F:symporter activity"/>
    <property type="evidence" value="ECO:0007669"/>
    <property type="project" value="UniProtKB-KW"/>
</dbReference>
<dbReference type="PANTHER" id="PTHR42865">
    <property type="entry name" value="PROTON/GLUTAMATE-ASPARTATE SYMPORTER"/>
    <property type="match status" value="1"/>
</dbReference>
<feature type="transmembrane region" description="Helical" evidence="7">
    <location>
        <begin position="455"/>
        <end position="476"/>
    </location>
</feature>
<evidence type="ECO:0000256" key="3">
    <source>
        <dbReference type="ARBA" id="ARBA00022475"/>
    </source>
</evidence>
<dbReference type="EMBL" id="FRBC01000002">
    <property type="protein sequence ID" value="SHK31871.1"/>
    <property type="molecule type" value="Genomic_DNA"/>
</dbReference>
<sequence>MDSLVINRENIPDAMGWIATNLARENLKENEIYVAQMLVEELFLRFSQREDHPDDFSARLSLKKRFSDVSLVFVVEGEECNPLVPWSEDNDEDVLGYALLSAHRKKMRYARKWSGRENVVYIHPHESIGSEVRNIILGLIVGALAGTLMYVFVSHENNMWIASVLIDAVQTVFINALMMAVAPMIFFSVIAGIISMSDSASLGRIGWHLVVWSLAKLAFYVAAGLMVGYCIGGMKEMLSTIMAGGAAPETAGLSIRALLTGIVPGNFITPFAGNNIMQTLFLACLSGVILNRMEGDLNWAREGVDFLSRFTMEIVGVMSRLLPFMVGISTAKMILHVGPWGLIAYGRLLLGTTLGLPLCFIISAALIALAARLSPLPFLKRAIPFSLLPFSTSSSNACMPATLSFCTEKLGIHERLSKFAIPVGMQFNMDGTAYYVSVVSMMLACTFDVTIDADFLLSLFFVEFLMALTGVGLLVMPSVLESMGIPGTAIIHFIGIEPLMDMPGTAQSVVGNITSTLLVAASEKQMDIDIYNRSS</sequence>
<evidence type="ECO:0000256" key="1">
    <source>
        <dbReference type="ARBA" id="ARBA00004651"/>
    </source>
</evidence>
<evidence type="ECO:0000256" key="2">
    <source>
        <dbReference type="ARBA" id="ARBA00022448"/>
    </source>
</evidence>
<organism evidence="8 9">
    <name type="scientific">Selenomonas ruminantium</name>
    <dbReference type="NCBI Taxonomy" id="971"/>
    <lineage>
        <taxon>Bacteria</taxon>
        <taxon>Bacillati</taxon>
        <taxon>Bacillota</taxon>
        <taxon>Negativicutes</taxon>
        <taxon>Selenomonadales</taxon>
        <taxon>Selenomonadaceae</taxon>
        <taxon>Selenomonas</taxon>
    </lineage>
</organism>
<accession>A0A1M6RH87</accession>
<evidence type="ECO:0000256" key="7">
    <source>
        <dbReference type="SAM" id="Phobius"/>
    </source>
</evidence>
<proteinExistence type="predicted"/>
<dbReference type="Pfam" id="PF00375">
    <property type="entry name" value="SDF"/>
    <property type="match status" value="1"/>
</dbReference>
<dbReference type="GO" id="GO:0005886">
    <property type="term" value="C:plasma membrane"/>
    <property type="evidence" value="ECO:0007669"/>
    <property type="project" value="UniProtKB-SubCell"/>
</dbReference>
<dbReference type="PANTHER" id="PTHR42865:SF7">
    <property type="entry name" value="PROTON_GLUTAMATE-ASPARTATE SYMPORTER"/>
    <property type="match status" value="1"/>
</dbReference>
<dbReference type="InterPro" id="IPR001991">
    <property type="entry name" value="Na-dicarboxylate_symporter"/>
</dbReference>
<evidence type="ECO:0000256" key="4">
    <source>
        <dbReference type="ARBA" id="ARBA00022692"/>
    </source>
</evidence>
<name>A0A1M6RH87_SELRU</name>
<evidence type="ECO:0000313" key="8">
    <source>
        <dbReference type="EMBL" id="SHK31871.1"/>
    </source>
</evidence>
<evidence type="ECO:0000256" key="6">
    <source>
        <dbReference type="ARBA" id="ARBA00023136"/>
    </source>
</evidence>
<feature type="transmembrane region" description="Helical" evidence="7">
    <location>
        <begin position="206"/>
        <end position="229"/>
    </location>
</feature>
<dbReference type="PRINTS" id="PR00173">
    <property type="entry name" value="EDTRNSPORT"/>
</dbReference>
<reference evidence="8 9" key="1">
    <citation type="submission" date="2016-11" db="EMBL/GenBank/DDBJ databases">
        <authorList>
            <person name="Jaros S."/>
            <person name="Januszkiewicz K."/>
            <person name="Wedrychowicz H."/>
        </authorList>
    </citation>
    <scope>NUCLEOTIDE SEQUENCE [LARGE SCALE GENOMIC DNA]</scope>
    <source>
        <strain evidence="8 9">HD4</strain>
    </source>
</reference>
<gene>
    <name evidence="8" type="ORF">SAMN05216582_10271</name>
</gene>
<keyword evidence="6 7" id="KW-0472">Membrane</keyword>
<dbReference type="SUPFAM" id="SSF118215">
    <property type="entry name" value="Proton glutamate symport protein"/>
    <property type="match status" value="1"/>
</dbReference>
<keyword evidence="2" id="KW-0813">Transport</keyword>
<dbReference type="Gene3D" id="1.10.3860.10">
    <property type="entry name" value="Sodium:dicarboxylate symporter"/>
    <property type="match status" value="1"/>
</dbReference>
<evidence type="ECO:0000256" key="5">
    <source>
        <dbReference type="ARBA" id="ARBA00022989"/>
    </source>
</evidence>
<dbReference type="OrthoDB" id="7778689at2"/>
<feature type="transmembrane region" description="Helical" evidence="7">
    <location>
        <begin position="135"/>
        <end position="153"/>
    </location>
</feature>